<gene>
    <name evidence="1" type="ORF">METZ01_LOCUS215958</name>
</gene>
<proteinExistence type="predicted"/>
<dbReference type="Gene3D" id="2.30.130.110">
    <property type="match status" value="1"/>
</dbReference>
<evidence type="ECO:0000313" key="1">
    <source>
        <dbReference type="EMBL" id="SVB63104.1"/>
    </source>
</evidence>
<protein>
    <recommendedName>
        <fullName evidence="2">SAF domain-containing protein</fullName>
    </recommendedName>
</protein>
<sequence length="85" mass="9414">MTHIQFNSIARLADNDDNVAIATQRIELDTFVNGPDGQFMIPHTVLEGHRFVIKPISAGDPLFSWALPFGTAIRDLSPGEYVCNE</sequence>
<reference evidence="1" key="1">
    <citation type="submission" date="2018-05" db="EMBL/GenBank/DDBJ databases">
        <authorList>
            <person name="Lanie J.A."/>
            <person name="Ng W.-L."/>
            <person name="Kazmierczak K.M."/>
            <person name="Andrzejewski T.M."/>
            <person name="Davidsen T.M."/>
            <person name="Wayne K.J."/>
            <person name="Tettelin H."/>
            <person name="Glass J.I."/>
            <person name="Rusch D."/>
            <person name="Podicherti R."/>
            <person name="Tsui H.-C.T."/>
            <person name="Winkler M.E."/>
        </authorList>
    </citation>
    <scope>NUCLEOTIDE SEQUENCE</scope>
</reference>
<dbReference type="AlphaFoldDB" id="A0A382FL72"/>
<organism evidence="1">
    <name type="scientific">marine metagenome</name>
    <dbReference type="NCBI Taxonomy" id="408172"/>
    <lineage>
        <taxon>unclassified sequences</taxon>
        <taxon>metagenomes</taxon>
        <taxon>ecological metagenomes</taxon>
    </lineage>
</organism>
<dbReference type="EMBL" id="UINC01050306">
    <property type="protein sequence ID" value="SVB63104.1"/>
    <property type="molecule type" value="Genomic_DNA"/>
</dbReference>
<evidence type="ECO:0008006" key="2">
    <source>
        <dbReference type="Google" id="ProtNLM"/>
    </source>
</evidence>
<name>A0A382FL72_9ZZZZ</name>
<accession>A0A382FL72</accession>